<organism evidence="1 2">
    <name type="scientific">Phycomyces blakesleeanus (strain ATCC 8743b / DSM 1359 / FGSC 10004 / NBRC 33097 / NRRL 1555)</name>
    <dbReference type="NCBI Taxonomy" id="763407"/>
    <lineage>
        <taxon>Eukaryota</taxon>
        <taxon>Fungi</taxon>
        <taxon>Fungi incertae sedis</taxon>
        <taxon>Mucoromycota</taxon>
        <taxon>Mucoromycotina</taxon>
        <taxon>Mucoromycetes</taxon>
        <taxon>Mucorales</taxon>
        <taxon>Phycomycetaceae</taxon>
        <taxon>Phycomyces</taxon>
    </lineage>
</organism>
<dbReference type="EMBL" id="KV441049">
    <property type="protein sequence ID" value="OAD65039.1"/>
    <property type="molecule type" value="Genomic_DNA"/>
</dbReference>
<evidence type="ECO:0000313" key="1">
    <source>
        <dbReference type="EMBL" id="OAD65039.1"/>
    </source>
</evidence>
<protein>
    <submittedName>
        <fullName evidence="1">Uncharacterized protein</fullName>
    </submittedName>
</protein>
<dbReference type="RefSeq" id="XP_018283079.1">
    <property type="nucleotide sequence ID" value="XM_018437788.1"/>
</dbReference>
<keyword evidence="2" id="KW-1185">Reference proteome</keyword>
<proteinExistence type="predicted"/>
<dbReference type="GeneID" id="28998694"/>
<reference evidence="2" key="1">
    <citation type="submission" date="2015-06" db="EMBL/GenBank/DDBJ databases">
        <title>Expansion of signal transduction pathways in fungi by whole-genome duplication.</title>
        <authorList>
            <consortium name="DOE Joint Genome Institute"/>
            <person name="Corrochano L.M."/>
            <person name="Kuo A."/>
            <person name="Marcet-Houben M."/>
            <person name="Polaino S."/>
            <person name="Salamov A."/>
            <person name="Villalobos J.M."/>
            <person name="Alvarez M.I."/>
            <person name="Avalos J."/>
            <person name="Benito E.P."/>
            <person name="Benoit I."/>
            <person name="Burger G."/>
            <person name="Camino L.P."/>
            <person name="Canovas D."/>
            <person name="Cerda-Olmedo E."/>
            <person name="Cheng J.-F."/>
            <person name="Dominguez A."/>
            <person name="Elias M."/>
            <person name="Eslava A.P."/>
            <person name="Glaser F."/>
            <person name="Grimwood J."/>
            <person name="Gutierrez G."/>
            <person name="Heitman J."/>
            <person name="Henrissat B."/>
            <person name="Iturriaga E.A."/>
            <person name="Lang B.F."/>
            <person name="Lavin J.L."/>
            <person name="Lee S."/>
            <person name="Li W."/>
            <person name="Lindquist E."/>
            <person name="Lopez-Garcia S."/>
            <person name="Luque E.M."/>
            <person name="Marcos A.T."/>
            <person name="Martin J."/>
            <person name="McCluskey K."/>
            <person name="Medina H.R."/>
            <person name="Miralles-Duran A."/>
            <person name="Miyazaki A."/>
            <person name="Munoz-Torres E."/>
            <person name="Oguiza J.A."/>
            <person name="Ohm R."/>
            <person name="Olmedo M."/>
            <person name="Orejas M."/>
            <person name="Ortiz-Castellanos L."/>
            <person name="Pisabarro A.G."/>
            <person name="Rodriguez-Romero J."/>
            <person name="Ruiz-Herrera J."/>
            <person name="Ruiz-Vazquez R."/>
            <person name="Sanz C."/>
            <person name="Schackwitz W."/>
            <person name="Schmutz J."/>
            <person name="Shahriari M."/>
            <person name="Shelest E."/>
            <person name="Silva-Franco F."/>
            <person name="Soanes D."/>
            <person name="Syed K."/>
            <person name="Tagua V.G."/>
            <person name="Talbot N.J."/>
            <person name="Thon M."/>
            <person name="De vries R.P."/>
            <person name="Wiebenga A."/>
            <person name="Yadav J.S."/>
            <person name="Braun E.L."/>
            <person name="Baker S."/>
            <person name="Garre V."/>
            <person name="Horwitz B."/>
            <person name="Torres-Martinez S."/>
            <person name="Idnurm A."/>
            <person name="Herrera-Estrella A."/>
            <person name="Gabaldon T."/>
            <person name="Grigoriev I.V."/>
        </authorList>
    </citation>
    <scope>NUCLEOTIDE SEQUENCE [LARGE SCALE GENOMIC DNA]</scope>
    <source>
        <strain evidence="2">NRRL 1555(-)</strain>
    </source>
</reference>
<name>A0A167J362_PHYB8</name>
<dbReference type="Proteomes" id="UP000077315">
    <property type="component" value="Unassembled WGS sequence"/>
</dbReference>
<dbReference type="VEuPathDB" id="FungiDB:PHYBLDRAFT_176473"/>
<gene>
    <name evidence="1" type="ORF">PHYBLDRAFT_176473</name>
</gene>
<evidence type="ECO:0000313" key="2">
    <source>
        <dbReference type="Proteomes" id="UP000077315"/>
    </source>
</evidence>
<dbReference type="AlphaFoldDB" id="A0A167J362"/>
<accession>A0A167J362</accession>
<sequence length="517" mass="58300">MSKPVHSKNEILRSNTGLTINPSKAYSRSETRYKLTGLTIFQGGLFRQSQAIKNRFPSRATGTPRLEEHMLIVFCMLLVPSVQVKHQGSDQSPRLSVSIPSRSSFKVHVKVHGFQIEVHGFSIHSVQVKHQGSDQSPRLSVSIPSRSSFKVQVKVHGFQIKFHGFRYIKTRWAVTHLFLYISSVHSIQVKLQGSSQGPPYQGKLQGSGQGQRVQVEVHGFRSSFKVQVKVHGYQVKLQGSRQGQRVQVEVHGFSIHSIQVKLQGPGQGPRFSGISKLDEQLLTCFCIFLVSIPSRSSFKVQVKVHGFRYIKTRWAVTHLFLYISSVHSIQVKLQGSGQGPRFSDQVPRFQYPFRPGQASRFRSRSTVFRSSSTVSVSIPSRSSFKVQVKVHGFQIKFHGFRYIKTRWAVTHLFLYISSVHSIQVKLQGSGQGPRFSDQGPRFSVSIPSRSSFKVQVKVHGFQIKVHGFQVKLQGSGQGPRFSGISKLDEQLLTCFCIFLVSIPSRSSFKVQVKVHRF</sequence>
<feature type="non-terminal residue" evidence="1">
    <location>
        <position position="517"/>
    </location>
</feature>
<dbReference type="InParanoid" id="A0A167J362"/>